<sequence length="58" mass="6641">MFVIGDFEYDIDESRFCRIPVCPTFIGRIIMSSGQFLGNLEHYLVERSLSHASARVLC</sequence>
<accession>A0A1I7WSZ1</accession>
<dbReference type="WBParaSite" id="Hba_08213">
    <property type="protein sequence ID" value="Hba_08213"/>
    <property type="gene ID" value="Hba_08213"/>
</dbReference>
<dbReference type="AlphaFoldDB" id="A0A1I7WSZ1"/>
<keyword evidence="1" id="KW-1185">Reference proteome</keyword>
<dbReference type="Proteomes" id="UP000095283">
    <property type="component" value="Unplaced"/>
</dbReference>
<evidence type="ECO:0000313" key="1">
    <source>
        <dbReference type="Proteomes" id="UP000095283"/>
    </source>
</evidence>
<reference evidence="2" key="1">
    <citation type="submission" date="2016-11" db="UniProtKB">
        <authorList>
            <consortium name="WormBaseParasite"/>
        </authorList>
    </citation>
    <scope>IDENTIFICATION</scope>
</reference>
<organism evidence="1 2">
    <name type="scientific">Heterorhabditis bacteriophora</name>
    <name type="common">Entomopathogenic nematode worm</name>
    <dbReference type="NCBI Taxonomy" id="37862"/>
    <lineage>
        <taxon>Eukaryota</taxon>
        <taxon>Metazoa</taxon>
        <taxon>Ecdysozoa</taxon>
        <taxon>Nematoda</taxon>
        <taxon>Chromadorea</taxon>
        <taxon>Rhabditida</taxon>
        <taxon>Rhabditina</taxon>
        <taxon>Rhabditomorpha</taxon>
        <taxon>Strongyloidea</taxon>
        <taxon>Heterorhabditidae</taxon>
        <taxon>Heterorhabditis</taxon>
    </lineage>
</organism>
<name>A0A1I7WSZ1_HETBA</name>
<proteinExistence type="predicted"/>
<protein>
    <submittedName>
        <fullName evidence="2">Phosphatase</fullName>
    </submittedName>
</protein>
<evidence type="ECO:0000313" key="2">
    <source>
        <dbReference type="WBParaSite" id="Hba_08213"/>
    </source>
</evidence>